<dbReference type="AlphaFoldDB" id="A0A6L7HY71"/>
<dbReference type="RefSeq" id="WP_160796304.1">
    <property type="nucleotide sequence ID" value="NZ_WRPA01000009.1"/>
</dbReference>
<protein>
    <recommendedName>
        <fullName evidence="4">MSHA biogenesis protein MshF</fullName>
    </recommendedName>
</protein>
<dbReference type="EMBL" id="WRPA01000009">
    <property type="protein sequence ID" value="MXR69287.1"/>
    <property type="molecule type" value="Genomic_DNA"/>
</dbReference>
<evidence type="ECO:0000313" key="3">
    <source>
        <dbReference type="Proteomes" id="UP000474778"/>
    </source>
</evidence>
<keyword evidence="3" id="KW-1185">Reference proteome</keyword>
<proteinExistence type="predicted"/>
<keyword evidence="1" id="KW-1133">Transmembrane helix</keyword>
<name>A0A6L7HY71_9GAMM</name>
<reference evidence="2 3" key="1">
    <citation type="submission" date="2019-12" db="EMBL/GenBank/DDBJ databases">
        <title>Shewanella insulae sp. nov., isolated from a tidal flat.</title>
        <authorList>
            <person name="Yoon J.-H."/>
        </authorList>
    </citation>
    <scope>NUCLEOTIDE SEQUENCE [LARGE SCALE GENOMIC DNA]</scope>
    <source>
        <strain evidence="2 3">JBTF-M18</strain>
    </source>
</reference>
<dbReference type="Proteomes" id="UP000474778">
    <property type="component" value="Unassembled WGS sequence"/>
</dbReference>
<keyword evidence="1" id="KW-0472">Membrane</keyword>
<gene>
    <name evidence="2" type="ORF">GNT65_11445</name>
</gene>
<evidence type="ECO:0000313" key="2">
    <source>
        <dbReference type="EMBL" id="MXR69287.1"/>
    </source>
</evidence>
<comment type="caution">
    <text evidence="2">The sequence shown here is derived from an EMBL/GenBank/DDBJ whole genome shotgun (WGS) entry which is preliminary data.</text>
</comment>
<evidence type="ECO:0000256" key="1">
    <source>
        <dbReference type="SAM" id="Phobius"/>
    </source>
</evidence>
<sequence>MENQTRVDSELMQAYGKMIAIVVLLLILGVLGYGYFAKVDQVSSQGLRLEHSRLLNVLAMVRSQWLVQGRPNEMRLDWSTAIDLRDGEQPLIKMSVQGWPTLAQVTEENCKTLWWQLLGGRDDLAKIVTQADQAGEVCSYIANNGDRLSYQLTSGRVIFLTDR</sequence>
<keyword evidence="1" id="KW-0812">Transmembrane</keyword>
<accession>A0A6L7HY71</accession>
<organism evidence="2 3">
    <name type="scientific">Shewanella insulae</name>
    <dbReference type="NCBI Taxonomy" id="2681496"/>
    <lineage>
        <taxon>Bacteria</taxon>
        <taxon>Pseudomonadati</taxon>
        <taxon>Pseudomonadota</taxon>
        <taxon>Gammaproteobacteria</taxon>
        <taxon>Alteromonadales</taxon>
        <taxon>Shewanellaceae</taxon>
        <taxon>Shewanella</taxon>
    </lineage>
</organism>
<evidence type="ECO:0008006" key="4">
    <source>
        <dbReference type="Google" id="ProtNLM"/>
    </source>
</evidence>
<feature type="transmembrane region" description="Helical" evidence="1">
    <location>
        <begin position="15"/>
        <end position="36"/>
    </location>
</feature>